<keyword evidence="1" id="KW-0732">Signal</keyword>
<organism evidence="2 3">
    <name type="scientific">Oedothorax gibbosus</name>
    <dbReference type="NCBI Taxonomy" id="931172"/>
    <lineage>
        <taxon>Eukaryota</taxon>
        <taxon>Metazoa</taxon>
        <taxon>Ecdysozoa</taxon>
        <taxon>Arthropoda</taxon>
        <taxon>Chelicerata</taxon>
        <taxon>Arachnida</taxon>
        <taxon>Araneae</taxon>
        <taxon>Araneomorphae</taxon>
        <taxon>Entelegynae</taxon>
        <taxon>Araneoidea</taxon>
        <taxon>Linyphiidae</taxon>
        <taxon>Erigoninae</taxon>
        <taxon>Oedothorax</taxon>
    </lineage>
</organism>
<feature type="signal peptide" evidence="1">
    <location>
        <begin position="1"/>
        <end position="16"/>
    </location>
</feature>
<proteinExistence type="predicted"/>
<evidence type="ECO:0000256" key="1">
    <source>
        <dbReference type="SAM" id="SignalP"/>
    </source>
</evidence>
<keyword evidence="3" id="KW-1185">Reference proteome</keyword>
<comment type="caution">
    <text evidence="2">The sequence shown here is derived from an EMBL/GenBank/DDBJ whole genome shotgun (WGS) entry which is preliminary data.</text>
</comment>
<gene>
    <name evidence="2" type="ORF">JTE90_015902</name>
</gene>
<dbReference type="Gene3D" id="3.40.190.10">
    <property type="entry name" value="Periplasmic binding protein-like II"/>
    <property type="match status" value="1"/>
</dbReference>
<feature type="chain" id="PRO_5043775841" evidence="1">
    <location>
        <begin position="17"/>
        <end position="184"/>
    </location>
</feature>
<evidence type="ECO:0000313" key="3">
    <source>
        <dbReference type="Proteomes" id="UP000827092"/>
    </source>
</evidence>
<dbReference type="Proteomes" id="UP000827092">
    <property type="component" value="Unassembled WGS sequence"/>
</dbReference>
<name>A0AAV6VT92_9ARAC</name>
<reference evidence="2 3" key="1">
    <citation type="journal article" date="2022" name="Nat. Ecol. Evol.">
        <title>A masculinizing supergene underlies an exaggerated male reproductive morph in a spider.</title>
        <authorList>
            <person name="Hendrickx F."/>
            <person name="De Corte Z."/>
            <person name="Sonet G."/>
            <person name="Van Belleghem S.M."/>
            <person name="Kostlbacher S."/>
            <person name="Vangestel C."/>
        </authorList>
    </citation>
    <scope>NUCLEOTIDE SEQUENCE [LARGE SCALE GENOMIC DNA]</scope>
    <source>
        <strain evidence="2">W744_W776</strain>
    </source>
</reference>
<sequence length="184" mass="19888">MTVIAILALYSSLLTSFITYPGFEPQIDTFSRLAEAIDKNEIEAGSIAGSAPYVVIKSEKSSLLRSLSKSVLHSGSKNLALSIPDGVKMAAEREKFAFIFTKTAVMTEANMNYKAQKLFVSEDSNGGARFIKNDTYRDTGSLLDGNKTDHFPPCALPVLEIQLSTTHAAIGQNLSLTILGTSYV</sequence>
<evidence type="ECO:0000313" key="2">
    <source>
        <dbReference type="EMBL" id="KAG8199919.1"/>
    </source>
</evidence>
<accession>A0AAV6VT92</accession>
<protein>
    <submittedName>
        <fullName evidence="2">Uncharacterized protein</fullName>
    </submittedName>
</protein>
<dbReference type="AlphaFoldDB" id="A0AAV6VT92"/>
<dbReference type="EMBL" id="JAFNEN010000023">
    <property type="protein sequence ID" value="KAG8199919.1"/>
    <property type="molecule type" value="Genomic_DNA"/>
</dbReference>